<dbReference type="Proteomes" id="UP000274271">
    <property type="component" value="Unassembled WGS sequence"/>
</dbReference>
<dbReference type="InterPro" id="IPR050261">
    <property type="entry name" value="FrsA_esterase"/>
</dbReference>
<accession>A0A3P1CB11</accession>
<keyword evidence="3" id="KW-0378">Hydrolase</keyword>
<comment type="caution">
    <text evidence="3">The sequence shown here is derived from an EMBL/GenBank/DDBJ whole genome shotgun (WGS) entry which is preliminary data.</text>
</comment>
<dbReference type="GO" id="GO:0016787">
    <property type="term" value="F:hydrolase activity"/>
    <property type="evidence" value="ECO:0007669"/>
    <property type="project" value="UniProtKB-KW"/>
</dbReference>
<feature type="domain" description="Acetyl xylan esterase" evidence="2">
    <location>
        <begin position="83"/>
        <end position="211"/>
    </location>
</feature>
<evidence type="ECO:0000313" key="3">
    <source>
        <dbReference type="EMBL" id="RRB10448.1"/>
    </source>
</evidence>
<dbReference type="Pfam" id="PF10142">
    <property type="entry name" value="PhoPQ_related"/>
    <property type="match status" value="1"/>
</dbReference>
<feature type="signal peptide" evidence="1">
    <location>
        <begin position="1"/>
        <end position="25"/>
    </location>
</feature>
<dbReference type="InterPro" id="IPR029058">
    <property type="entry name" value="AB_hydrolase_fold"/>
</dbReference>
<gene>
    <name evidence="3" type="ORF">EHT87_29955</name>
</gene>
<dbReference type="InterPro" id="IPR008391">
    <property type="entry name" value="AXE1_dom"/>
</dbReference>
<dbReference type="EMBL" id="RQJP01000007">
    <property type="protein sequence ID" value="RRB10448.1"/>
    <property type="molecule type" value="Genomic_DNA"/>
</dbReference>
<evidence type="ECO:0000256" key="1">
    <source>
        <dbReference type="SAM" id="SignalP"/>
    </source>
</evidence>
<sequence>MKKPFLLFPFLLSLLLIPSVGPVFAQHLPWNVEKLKQIPGFQWQTSDTARVRQILYEGEKYGPHPHTQVFAYYATPGSLSGKPADDRNLPAIVLVHGGGGKAFREWAELWAKRGYAALAMDLGGNGADGKRLPLGGPDQNPNAKFRSIDSTADKQWVYHAVANVIRAHSLLRSLPGVDSSRTALTGISWGGFLTCIVAGLDNRFKVAVPVYGCGFIDEPGGFFHDKELGDTPPDQRKRWMDRFDPSHFVGQARMPMLWVNGTNDRFYPPTSFSQTYDRVKSPKNYRITTTMKHGHREGWEPQEIGWFVDSYLTGGKPLPVLGAVSTQNGNVVARVTAPVPLTSATLAYTTDTSLPFENRRWTTVPAALKGNQVMAPAPPPDATIWLLNVVDERGAIVSSPFQFRR</sequence>
<proteinExistence type="predicted"/>
<evidence type="ECO:0000259" key="2">
    <source>
        <dbReference type="Pfam" id="PF05448"/>
    </source>
</evidence>
<keyword evidence="1" id="KW-0732">Signal</keyword>
<dbReference type="AlphaFoldDB" id="A0A3P1CB11"/>
<dbReference type="Gene3D" id="3.40.50.1820">
    <property type="entry name" value="alpha/beta hydrolase"/>
    <property type="match status" value="1"/>
</dbReference>
<organism evidence="3 4">
    <name type="scientific">Larkinella knui</name>
    <dbReference type="NCBI Taxonomy" id="2025310"/>
    <lineage>
        <taxon>Bacteria</taxon>
        <taxon>Pseudomonadati</taxon>
        <taxon>Bacteroidota</taxon>
        <taxon>Cytophagia</taxon>
        <taxon>Cytophagales</taxon>
        <taxon>Spirosomataceae</taxon>
        <taxon>Larkinella</taxon>
    </lineage>
</organism>
<dbReference type="OrthoDB" id="742808at2"/>
<name>A0A3P1CB11_9BACT</name>
<protein>
    <submittedName>
        <fullName evidence="3">Alpha/beta fold hydrolase</fullName>
    </submittedName>
</protein>
<dbReference type="PANTHER" id="PTHR22946">
    <property type="entry name" value="DIENELACTONE HYDROLASE DOMAIN-CONTAINING PROTEIN-RELATED"/>
    <property type="match status" value="1"/>
</dbReference>
<reference evidence="3 4" key="1">
    <citation type="submission" date="2018-11" db="EMBL/GenBank/DDBJ databases">
        <authorList>
            <person name="Zhou Z."/>
            <person name="Wang G."/>
        </authorList>
    </citation>
    <scope>NUCLEOTIDE SEQUENCE [LARGE SCALE GENOMIC DNA]</scope>
    <source>
        <strain evidence="3 4">KCTC42998</strain>
    </source>
</reference>
<dbReference type="Pfam" id="PF05448">
    <property type="entry name" value="AXE1"/>
    <property type="match status" value="1"/>
</dbReference>
<dbReference type="InterPro" id="IPR009199">
    <property type="entry name" value="PhoPQ-act_pathogen-rel_PqaA"/>
</dbReference>
<keyword evidence="4" id="KW-1185">Reference proteome</keyword>
<evidence type="ECO:0000313" key="4">
    <source>
        <dbReference type="Proteomes" id="UP000274271"/>
    </source>
</evidence>
<feature type="chain" id="PRO_5018289845" evidence="1">
    <location>
        <begin position="26"/>
        <end position="405"/>
    </location>
</feature>
<dbReference type="SUPFAM" id="SSF53474">
    <property type="entry name" value="alpha/beta-Hydrolases"/>
    <property type="match status" value="1"/>
</dbReference>
<dbReference type="RefSeq" id="WP_124910459.1">
    <property type="nucleotide sequence ID" value="NZ_RQJP01000007.1"/>
</dbReference>